<reference evidence="2" key="1">
    <citation type="journal article" date="2020" name="Plant J.">
        <title>Transposons played a major role in the diversification between the closely related almond and peach genomes: results from the almond genome sequence.</title>
        <authorList>
            <person name="Alioto T."/>
            <person name="Alexiou K.G."/>
            <person name="Bardil A."/>
            <person name="Barteri F."/>
            <person name="Castanera R."/>
            <person name="Cruz F."/>
            <person name="Dhingra A."/>
            <person name="Duval H."/>
            <person name="Fernandez I Marti A."/>
            <person name="Frias L."/>
            <person name="Galan B."/>
            <person name="Garcia J.L."/>
            <person name="Howad W."/>
            <person name="Gomez-Garrido J."/>
            <person name="Gut M."/>
            <person name="Julca I."/>
            <person name="Morata J."/>
            <person name="Puigdomenech P."/>
            <person name="Ribeca P."/>
            <person name="Rubio Cabetas M.J."/>
            <person name="Vlasova A."/>
            <person name="Wirthensohn M."/>
            <person name="Garcia-Mas J."/>
            <person name="Gabaldon T."/>
            <person name="Casacuberta J.M."/>
            <person name="Arus P."/>
        </authorList>
    </citation>
    <scope>NUCLEOTIDE SEQUENCE [LARGE SCALE GENOMIC DNA]</scope>
    <source>
        <strain evidence="2">cv. Texas</strain>
    </source>
</reference>
<dbReference type="OMA" id="ENXGNDE"/>
<evidence type="ECO:0008006" key="3">
    <source>
        <dbReference type="Google" id="ProtNLM"/>
    </source>
</evidence>
<proteinExistence type="predicted"/>
<dbReference type="Proteomes" id="UP000327085">
    <property type="component" value="Chromosome 2"/>
</dbReference>
<dbReference type="Gramene" id="VVA37693">
    <property type="protein sequence ID" value="VVA37693"/>
    <property type="gene ID" value="Prudul26B006347"/>
</dbReference>
<gene>
    <name evidence="1" type="ORF">ALMOND_2B006347</name>
</gene>
<sequence>MTKIKVPEPKAYVGERSAKKLTNFVWDMEQYFKATKVSNAERVFITSMYLAEPSMDSLKTLKQVGVVRDYVKTFCSLMLDVSNMSKEDKLFNFLMNLQSWAQSKLRRQDVGDLNSSIATVDRLMDYCAAVT</sequence>
<evidence type="ECO:0000313" key="2">
    <source>
        <dbReference type="Proteomes" id="UP000327085"/>
    </source>
</evidence>
<dbReference type="EMBL" id="CABIKO010000564">
    <property type="protein sequence ID" value="VVA37693.1"/>
    <property type="molecule type" value="Genomic_DNA"/>
</dbReference>
<name>A0A5E4GDE6_PRUDU</name>
<organism evidence="1 2">
    <name type="scientific">Prunus dulcis</name>
    <name type="common">Almond</name>
    <name type="synonym">Amygdalus dulcis</name>
    <dbReference type="NCBI Taxonomy" id="3755"/>
    <lineage>
        <taxon>Eukaryota</taxon>
        <taxon>Viridiplantae</taxon>
        <taxon>Streptophyta</taxon>
        <taxon>Embryophyta</taxon>
        <taxon>Tracheophyta</taxon>
        <taxon>Spermatophyta</taxon>
        <taxon>Magnoliopsida</taxon>
        <taxon>eudicotyledons</taxon>
        <taxon>Gunneridae</taxon>
        <taxon>Pentapetalae</taxon>
        <taxon>rosids</taxon>
        <taxon>fabids</taxon>
        <taxon>Rosales</taxon>
        <taxon>Rosaceae</taxon>
        <taxon>Amygdaloideae</taxon>
        <taxon>Amygdaleae</taxon>
        <taxon>Prunus</taxon>
    </lineage>
</organism>
<protein>
    <recommendedName>
        <fullName evidence="3">Retrotransposon gag domain-containing protein</fullName>
    </recommendedName>
</protein>
<accession>A0A5E4GDE6</accession>
<dbReference type="AlphaFoldDB" id="A0A5E4GDE6"/>
<dbReference type="InParanoid" id="A0A5E4GDE6"/>
<evidence type="ECO:0000313" key="1">
    <source>
        <dbReference type="EMBL" id="VVA37693.1"/>
    </source>
</evidence>